<dbReference type="PANTHER" id="PTHR31424:SF3">
    <property type="entry name" value="RING-TYPE DOMAIN-CONTAINING PROTEIN"/>
    <property type="match status" value="1"/>
</dbReference>
<dbReference type="Proteomes" id="UP000735302">
    <property type="component" value="Unassembled WGS sequence"/>
</dbReference>
<reference evidence="1 2" key="1">
    <citation type="journal article" date="2021" name="Elife">
        <title>Chloroplast acquisition without the gene transfer in kleptoplastic sea slugs, Plakobranchus ocellatus.</title>
        <authorList>
            <person name="Maeda T."/>
            <person name="Takahashi S."/>
            <person name="Yoshida T."/>
            <person name="Shimamura S."/>
            <person name="Takaki Y."/>
            <person name="Nagai Y."/>
            <person name="Toyoda A."/>
            <person name="Suzuki Y."/>
            <person name="Arimoto A."/>
            <person name="Ishii H."/>
            <person name="Satoh N."/>
            <person name="Nishiyama T."/>
            <person name="Hasebe M."/>
            <person name="Maruyama T."/>
            <person name="Minagawa J."/>
            <person name="Obokata J."/>
            <person name="Shigenobu S."/>
        </authorList>
    </citation>
    <scope>NUCLEOTIDE SEQUENCE [LARGE SCALE GENOMIC DNA]</scope>
</reference>
<gene>
    <name evidence="1" type="ORF">PoB_005603500</name>
</gene>
<dbReference type="PANTHER" id="PTHR31424">
    <property type="entry name" value="PROTEIN CBG23806"/>
    <property type="match status" value="1"/>
</dbReference>
<organism evidence="1 2">
    <name type="scientific">Plakobranchus ocellatus</name>
    <dbReference type="NCBI Taxonomy" id="259542"/>
    <lineage>
        <taxon>Eukaryota</taxon>
        <taxon>Metazoa</taxon>
        <taxon>Spiralia</taxon>
        <taxon>Lophotrochozoa</taxon>
        <taxon>Mollusca</taxon>
        <taxon>Gastropoda</taxon>
        <taxon>Heterobranchia</taxon>
        <taxon>Euthyneura</taxon>
        <taxon>Panpulmonata</taxon>
        <taxon>Sacoglossa</taxon>
        <taxon>Placobranchoidea</taxon>
        <taxon>Plakobranchidae</taxon>
        <taxon>Plakobranchus</taxon>
    </lineage>
</organism>
<keyword evidence="2" id="KW-1185">Reference proteome</keyword>
<proteinExistence type="predicted"/>
<accession>A0AAV4C9Z2</accession>
<evidence type="ECO:0000313" key="1">
    <source>
        <dbReference type="EMBL" id="GFO29530.1"/>
    </source>
</evidence>
<comment type="caution">
    <text evidence="1">The sequence shown here is derived from an EMBL/GenBank/DDBJ whole genome shotgun (WGS) entry which is preliminary data.</text>
</comment>
<dbReference type="EMBL" id="BLXT01006168">
    <property type="protein sequence ID" value="GFO29530.1"/>
    <property type="molecule type" value="Genomic_DNA"/>
</dbReference>
<name>A0AAV4C9Z2_9GAST</name>
<evidence type="ECO:0000313" key="2">
    <source>
        <dbReference type="Proteomes" id="UP000735302"/>
    </source>
</evidence>
<protein>
    <submittedName>
        <fullName evidence="1">Amine oxidase</fullName>
    </submittedName>
</protein>
<dbReference type="AlphaFoldDB" id="A0AAV4C9Z2"/>
<sequence length="181" mass="20491">MQDNADKKSAAKYNNSLHAPILSIQLDRVSSPYLHILLGIILKHHKLLENAAHLLHTKITTLADLQLTDLGKLVKQYGGQWQQAQSLQEQLDFQYGCLVLSDKDEDKEIYRKQVEDTEHKLSQLDTHLAPRSGPIASSLDNILNKHRITPQAYHSRSFVGNHCHKHISAAVYQDLTQTITT</sequence>